<dbReference type="Proteomes" id="UP000290244">
    <property type="component" value="Chromosome"/>
</dbReference>
<dbReference type="EMBL" id="CP034759">
    <property type="protein sequence ID" value="QBG36043.1"/>
    <property type="molecule type" value="Genomic_DNA"/>
</dbReference>
<keyword evidence="1" id="KW-0732">Signal</keyword>
<evidence type="ECO:0000256" key="1">
    <source>
        <dbReference type="SAM" id="SignalP"/>
    </source>
</evidence>
<sequence>MTMCITRKSVVISLLALLSACSQKPFLMDGEQAYWDFDHQVQFKQRKLSQSSYHIEIIANKAASFERSAVFLLRRAQILCPSYGYSLQILDGVESYDHKRASPNLIMGNLKAKIDCDGS</sequence>
<accession>A0A4P6P3W5</accession>
<proteinExistence type="predicted"/>
<gene>
    <name evidence="2" type="ORF">EMK97_10150</name>
</gene>
<evidence type="ECO:0008006" key="4">
    <source>
        <dbReference type="Google" id="ProtNLM"/>
    </source>
</evidence>
<feature type="signal peptide" evidence="1">
    <location>
        <begin position="1"/>
        <end position="24"/>
    </location>
</feature>
<dbReference type="OrthoDB" id="6227752at2"/>
<protein>
    <recommendedName>
        <fullName evidence="4">Lipoprotein</fullName>
    </recommendedName>
</protein>
<keyword evidence="3" id="KW-1185">Reference proteome</keyword>
<organism evidence="2 3">
    <name type="scientific">Litorilituus sediminis</name>
    <dbReference type="NCBI Taxonomy" id="718192"/>
    <lineage>
        <taxon>Bacteria</taxon>
        <taxon>Pseudomonadati</taxon>
        <taxon>Pseudomonadota</taxon>
        <taxon>Gammaproteobacteria</taxon>
        <taxon>Alteromonadales</taxon>
        <taxon>Colwelliaceae</taxon>
        <taxon>Litorilituus</taxon>
    </lineage>
</organism>
<feature type="chain" id="PRO_5020912131" description="Lipoprotein" evidence="1">
    <location>
        <begin position="25"/>
        <end position="119"/>
    </location>
</feature>
<dbReference type="AlphaFoldDB" id="A0A4P6P3W5"/>
<evidence type="ECO:0000313" key="3">
    <source>
        <dbReference type="Proteomes" id="UP000290244"/>
    </source>
</evidence>
<evidence type="ECO:0000313" key="2">
    <source>
        <dbReference type="EMBL" id="QBG36043.1"/>
    </source>
</evidence>
<name>A0A4P6P3W5_9GAMM</name>
<dbReference type="PROSITE" id="PS51257">
    <property type="entry name" value="PROKAR_LIPOPROTEIN"/>
    <property type="match status" value="1"/>
</dbReference>
<dbReference type="KEGG" id="lsd:EMK97_10150"/>
<dbReference type="RefSeq" id="WP_130601810.1">
    <property type="nucleotide sequence ID" value="NZ_CP034759.1"/>
</dbReference>
<reference evidence="2 3" key="1">
    <citation type="submission" date="2018-12" db="EMBL/GenBank/DDBJ databases">
        <title>Complete genome of Litorilituus sediminis.</title>
        <authorList>
            <person name="Liu A."/>
            <person name="Rong J."/>
        </authorList>
    </citation>
    <scope>NUCLEOTIDE SEQUENCE [LARGE SCALE GENOMIC DNA]</scope>
    <source>
        <strain evidence="2 3">JCM 17549</strain>
    </source>
</reference>